<dbReference type="AlphaFoldDB" id="A0A1X0R5U0"/>
<dbReference type="EMBL" id="KV921906">
    <property type="protein sequence ID" value="ORE07298.1"/>
    <property type="molecule type" value="Genomic_DNA"/>
</dbReference>
<proteinExistence type="predicted"/>
<name>A0A1X0R5U0_RHIZD</name>
<dbReference type="Proteomes" id="UP000242414">
    <property type="component" value="Unassembled WGS sequence"/>
</dbReference>
<evidence type="ECO:0000313" key="1">
    <source>
        <dbReference type="EMBL" id="ORE07298.1"/>
    </source>
</evidence>
<accession>A0A1X0R5U0</accession>
<organism evidence="1">
    <name type="scientific">Rhizopus microsporus var. microsporus</name>
    <dbReference type="NCBI Taxonomy" id="86635"/>
    <lineage>
        <taxon>Eukaryota</taxon>
        <taxon>Fungi</taxon>
        <taxon>Fungi incertae sedis</taxon>
        <taxon>Mucoromycota</taxon>
        <taxon>Mucoromycotina</taxon>
        <taxon>Mucoromycetes</taxon>
        <taxon>Mucorales</taxon>
        <taxon>Mucorineae</taxon>
        <taxon>Rhizopodaceae</taxon>
        <taxon>Rhizopus</taxon>
    </lineage>
</organism>
<sequence length="54" mass="6248">MLYGATFFLFFFEGDDVGITQEFLFHDVSYSRNVAVDFSLTLITEANSVQIFHF</sequence>
<protein>
    <submittedName>
        <fullName evidence="1">Uncharacterized protein</fullName>
    </submittedName>
</protein>
<reference evidence="1" key="1">
    <citation type="journal article" date="2016" name="Proc. Natl. Acad. Sci. U.S.A.">
        <title>Lipid metabolic changes in an early divergent fungus govern the establishment of a mutualistic symbiosis with endobacteria.</title>
        <authorList>
            <person name="Lastovetsky O.A."/>
            <person name="Gaspar M.L."/>
            <person name="Mondo S.J."/>
            <person name="LaButti K.M."/>
            <person name="Sandor L."/>
            <person name="Grigoriev I.V."/>
            <person name="Henry S.A."/>
            <person name="Pawlowska T.E."/>
        </authorList>
    </citation>
    <scope>NUCLEOTIDE SEQUENCE [LARGE SCALE GENOMIC DNA]</scope>
    <source>
        <strain evidence="1">ATCC 52814</strain>
    </source>
</reference>
<dbReference type="VEuPathDB" id="FungiDB:BCV72DRAFT_226881"/>
<gene>
    <name evidence="1" type="ORF">BCV72DRAFT_226881</name>
</gene>